<dbReference type="PANTHER" id="PTHR24148">
    <property type="entry name" value="ANKYRIN REPEAT DOMAIN-CONTAINING PROTEIN 39 HOMOLOG-RELATED"/>
    <property type="match status" value="1"/>
</dbReference>
<reference evidence="2" key="1">
    <citation type="submission" date="2023-06" db="EMBL/GenBank/DDBJ databases">
        <title>Genome-scale phylogeny and comparative genomics of the fungal order Sordariales.</title>
        <authorList>
            <consortium name="Lawrence Berkeley National Laboratory"/>
            <person name="Hensen N."/>
            <person name="Bonometti L."/>
            <person name="Westerberg I."/>
            <person name="Brannstrom I.O."/>
            <person name="Guillou S."/>
            <person name="Cros-Aarteil S."/>
            <person name="Calhoun S."/>
            <person name="Haridas S."/>
            <person name="Kuo A."/>
            <person name="Mondo S."/>
            <person name="Pangilinan J."/>
            <person name="Riley R."/>
            <person name="LaButti K."/>
            <person name="Andreopoulos B."/>
            <person name="Lipzen A."/>
            <person name="Chen C."/>
            <person name="Yanf M."/>
            <person name="Daum C."/>
            <person name="Ng V."/>
            <person name="Clum A."/>
            <person name="Steindorff A."/>
            <person name="Ohm R."/>
            <person name="Martin F."/>
            <person name="Silar P."/>
            <person name="Natvig D."/>
            <person name="Lalanne C."/>
            <person name="Gautier V."/>
            <person name="Ament-velasquez S.L."/>
            <person name="Kruys A."/>
            <person name="Hutchinson M.I."/>
            <person name="Powell A.J."/>
            <person name="Barry K."/>
            <person name="Miller A.N."/>
            <person name="Grigoriev I.V."/>
            <person name="Debuchy R."/>
            <person name="Gladieux P."/>
            <person name="Thoren M.H."/>
            <person name="Johannesson H."/>
        </authorList>
    </citation>
    <scope>NUCLEOTIDE SEQUENCE</scope>
    <source>
        <strain evidence="2">SMH2392-1A</strain>
    </source>
</reference>
<name>A0AA40AX11_9PEZI</name>
<proteinExistence type="predicted"/>
<evidence type="ECO:0000313" key="2">
    <source>
        <dbReference type="EMBL" id="KAK0723572.1"/>
    </source>
</evidence>
<dbReference type="PANTHER" id="PTHR24148:SF64">
    <property type="entry name" value="HETEROKARYON INCOMPATIBILITY DOMAIN-CONTAINING PROTEIN"/>
    <property type="match status" value="1"/>
</dbReference>
<evidence type="ECO:0000259" key="1">
    <source>
        <dbReference type="Pfam" id="PF06985"/>
    </source>
</evidence>
<dbReference type="Proteomes" id="UP001172101">
    <property type="component" value="Unassembled WGS sequence"/>
</dbReference>
<dbReference type="Pfam" id="PF06985">
    <property type="entry name" value="HET"/>
    <property type="match status" value="1"/>
</dbReference>
<dbReference type="RefSeq" id="XP_060299496.1">
    <property type="nucleotide sequence ID" value="XM_060445284.1"/>
</dbReference>
<organism evidence="2 3">
    <name type="scientific">Lasiosphaeria miniovina</name>
    <dbReference type="NCBI Taxonomy" id="1954250"/>
    <lineage>
        <taxon>Eukaryota</taxon>
        <taxon>Fungi</taxon>
        <taxon>Dikarya</taxon>
        <taxon>Ascomycota</taxon>
        <taxon>Pezizomycotina</taxon>
        <taxon>Sordariomycetes</taxon>
        <taxon>Sordariomycetidae</taxon>
        <taxon>Sordariales</taxon>
        <taxon>Lasiosphaeriaceae</taxon>
        <taxon>Lasiosphaeria</taxon>
    </lineage>
</organism>
<feature type="domain" description="Heterokaryon incompatibility" evidence="1">
    <location>
        <begin position="13"/>
        <end position="98"/>
    </location>
</feature>
<sequence length="209" mass="23209">MELHQERPDGTRTAVSQFTITRALSTALRYIRARSGNLPPIFVDQICIDQGRSAAAKTENGQQINLMGDIYRHCTRVVAWLGIATPQTDAFFDFAVEITHHQCEGLVFNSERSAAVFSVAIQRKRNAVFDADKVLQRDMPQMVALARRYWPVFPHRGAQQRQHYCTVRPALQYRATVGQSGGSGCPGCVQGTPLGTDKYGVGPEVQESE</sequence>
<evidence type="ECO:0000313" key="3">
    <source>
        <dbReference type="Proteomes" id="UP001172101"/>
    </source>
</evidence>
<accession>A0AA40AX11</accession>
<gene>
    <name evidence="2" type="ORF">B0T26DRAFT_750835</name>
</gene>
<dbReference type="InterPro" id="IPR052895">
    <property type="entry name" value="HetReg/Transcr_Mod"/>
</dbReference>
<protein>
    <recommendedName>
        <fullName evidence="1">Heterokaryon incompatibility domain-containing protein</fullName>
    </recommendedName>
</protein>
<dbReference type="EMBL" id="JAUIRO010000003">
    <property type="protein sequence ID" value="KAK0723572.1"/>
    <property type="molecule type" value="Genomic_DNA"/>
</dbReference>
<keyword evidence="3" id="KW-1185">Reference proteome</keyword>
<dbReference type="AlphaFoldDB" id="A0AA40AX11"/>
<dbReference type="GeneID" id="85328554"/>
<comment type="caution">
    <text evidence="2">The sequence shown here is derived from an EMBL/GenBank/DDBJ whole genome shotgun (WGS) entry which is preliminary data.</text>
</comment>
<dbReference type="InterPro" id="IPR010730">
    <property type="entry name" value="HET"/>
</dbReference>